<protein>
    <submittedName>
        <fullName evidence="2">Uncharacterized protein</fullName>
    </submittedName>
</protein>
<evidence type="ECO:0000313" key="2">
    <source>
        <dbReference type="EMBL" id="GFH78582.1"/>
    </source>
</evidence>
<organism evidence="2 3">
    <name type="scientific">Streptomyces gougerotii</name>
    <dbReference type="NCBI Taxonomy" id="53448"/>
    <lineage>
        <taxon>Bacteria</taxon>
        <taxon>Bacillati</taxon>
        <taxon>Actinomycetota</taxon>
        <taxon>Actinomycetes</taxon>
        <taxon>Kitasatosporales</taxon>
        <taxon>Streptomycetaceae</taxon>
        <taxon>Streptomyces</taxon>
        <taxon>Streptomyces diastaticus group</taxon>
    </lineage>
</organism>
<feature type="compositionally biased region" description="Low complexity" evidence="1">
    <location>
        <begin position="24"/>
        <end position="39"/>
    </location>
</feature>
<sequence length="127" mass="12778">MLARYAALAPRGRKRPATGPQAAPPRISTAPPATAATTALRGPGSEMPPGRAANPAGRSSMPSIGQATASTRATTASRDTEPWPASWRWAVEVERAGTLVAPAGTGAPSGTVVRGMPATEAGVPEGR</sequence>
<name>A0ABQ1D7P8_9ACTN</name>
<keyword evidence="3" id="KW-1185">Reference proteome</keyword>
<feature type="region of interest" description="Disordered" evidence="1">
    <location>
        <begin position="100"/>
        <end position="127"/>
    </location>
</feature>
<proteinExistence type="predicted"/>
<gene>
    <name evidence="2" type="ORF">Sgou_32520</name>
</gene>
<feature type="region of interest" description="Disordered" evidence="1">
    <location>
        <begin position="1"/>
        <end position="85"/>
    </location>
</feature>
<evidence type="ECO:0000256" key="1">
    <source>
        <dbReference type="SAM" id="MobiDB-lite"/>
    </source>
</evidence>
<evidence type="ECO:0000313" key="3">
    <source>
        <dbReference type="Proteomes" id="UP000480804"/>
    </source>
</evidence>
<dbReference type="Proteomes" id="UP000480804">
    <property type="component" value="Unassembled WGS sequence"/>
</dbReference>
<comment type="caution">
    <text evidence="2">The sequence shown here is derived from an EMBL/GenBank/DDBJ whole genome shotgun (WGS) entry which is preliminary data.</text>
</comment>
<feature type="compositionally biased region" description="Low complexity" evidence="1">
    <location>
        <begin position="67"/>
        <end position="77"/>
    </location>
</feature>
<accession>A0ABQ1D7P8</accession>
<dbReference type="EMBL" id="BLLO01000020">
    <property type="protein sequence ID" value="GFH78582.1"/>
    <property type="molecule type" value="Genomic_DNA"/>
</dbReference>
<reference evidence="2 3" key="1">
    <citation type="submission" date="2020-02" db="EMBL/GenBank/DDBJ databases">
        <title>Whole genome shotgun sequence of Streptomyces gougerotii NBRC 13043.</title>
        <authorList>
            <person name="Ichikawa N."/>
            <person name="Komaki H."/>
            <person name="Tamura T."/>
        </authorList>
    </citation>
    <scope>NUCLEOTIDE SEQUENCE [LARGE SCALE GENOMIC DNA]</scope>
    <source>
        <strain evidence="2 3">NBRC 13043</strain>
    </source>
</reference>